<name>A0A3E2N8P3_9FIRM</name>
<accession>A0A3E2N8P3</accession>
<protein>
    <submittedName>
        <fullName evidence="1">TnpV protein</fullName>
    </submittedName>
</protein>
<dbReference type="EMBL" id="QOHO01000063">
    <property type="protein sequence ID" value="RFZ77389.1"/>
    <property type="molecule type" value="Genomic_DNA"/>
</dbReference>
<dbReference type="Proteomes" id="UP000260680">
    <property type="component" value="Unassembled WGS sequence"/>
</dbReference>
<evidence type="ECO:0000313" key="2">
    <source>
        <dbReference type="Proteomes" id="UP000260680"/>
    </source>
</evidence>
<sequence>MAKFEFEYTEIDGLLYPNIEIDGKAELADLGRYGWLRLNYLCEQKPGMYRELLLTGKLAEHCASIDKTAFELAERIRADYLRKHPMPEDDTMERIRLSEQAQEIADEIVTAQIICI</sequence>
<proteinExistence type="predicted"/>
<dbReference type="RefSeq" id="WP_117418507.1">
    <property type="nucleotide sequence ID" value="NZ_QOHO01000063.1"/>
</dbReference>
<organism evidence="1 2">
    <name type="scientific">Lacrimispora amygdalina</name>
    <dbReference type="NCBI Taxonomy" id="253257"/>
    <lineage>
        <taxon>Bacteria</taxon>
        <taxon>Bacillati</taxon>
        <taxon>Bacillota</taxon>
        <taxon>Clostridia</taxon>
        <taxon>Lachnospirales</taxon>
        <taxon>Lachnospiraceae</taxon>
        <taxon>Lacrimispora</taxon>
    </lineage>
</organism>
<comment type="caution">
    <text evidence="1">The sequence shown here is derived from an EMBL/GenBank/DDBJ whole genome shotgun (WGS) entry which is preliminary data.</text>
</comment>
<dbReference type="OrthoDB" id="9797564at2"/>
<dbReference type="InterPro" id="IPR026989">
    <property type="entry name" value="TnpV"/>
</dbReference>
<gene>
    <name evidence="1" type="ORF">DS742_18765</name>
</gene>
<dbReference type="AlphaFoldDB" id="A0A3E2N8P3"/>
<reference evidence="1 2" key="1">
    <citation type="submission" date="2018-07" db="EMBL/GenBank/DDBJ databases">
        <title>New species, Clostridium PI-S10-A1B.</title>
        <authorList>
            <person name="Krishna G."/>
            <person name="Summeta K."/>
            <person name="Shikha S."/>
            <person name="Prabhu P.B."/>
            <person name="Suresh K."/>
        </authorList>
    </citation>
    <scope>NUCLEOTIDE SEQUENCE [LARGE SCALE GENOMIC DNA]</scope>
    <source>
        <strain evidence="1 2">PI-S10-A1B</strain>
    </source>
</reference>
<evidence type="ECO:0000313" key="1">
    <source>
        <dbReference type="EMBL" id="RFZ77389.1"/>
    </source>
</evidence>
<dbReference type="Pfam" id="PF14198">
    <property type="entry name" value="TnpV"/>
    <property type="match status" value="1"/>
</dbReference>